<dbReference type="AlphaFoldDB" id="A0A1H9DT30"/>
<dbReference type="OrthoDB" id="9805696at2"/>
<keyword evidence="1" id="KW-0547">Nucleotide-binding</keyword>
<keyword evidence="3 9" id="KW-0347">Helicase</keyword>
<evidence type="ECO:0000256" key="5">
    <source>
        <dbReference type="ARBA" id="ARBA00038437"/>
    </source>
</evidence>
<keyword evidence="10" id="KW-1185">Reference proteome</keyword>
<evidence type="ECO:0000259" key="8">
    <source>
        <dbReference type="PROSITE" id="PS51194"/>
    </source>
</evidence>
<reference evidence="9 10" key="1">
    <citation type="submission" date="2016-10" db="EMBL/GenBank/DDBJ databases">
        <authorList>
            <person name="de Groot N.N."/>
        </authorList>
    </citation>
    <scope>NUCLEOTIDE SEQUENCE [LARGE SCALE GENOMIC DNA]</scope>
    <source>
        <strain evidence="9 10">DSM 15695</strain>
    </source>
</reference>
<dbReference type="PANTHER" id="PTHR47959:SF1">
    <property type="entry name" value="ATP-DEPENDENT RNA HELICASE DBPA"/>
    <property type="match status" value="1"/>
</dbReference>
<dbReference type="Gene3D" id="3.40.50.300">
    <property type="entry name" value="P-loop containing nucleotide triphosphate hydrolases"/>
    <property type="match status" value="2"/>
</dbReference>
<dbReference type="SUPFAM" id="SSF52540">
    <property type="entry name" value="P-loop containing nucleoside triphosphate hydrolases"/>
    <property type="match status" value="1"/>
</dbReference>
<dbReference type="Pfam" id="PF00271">
    <property type="entry name" value="Helicase_C"/>
    <property type="match status" value="1"/>
</dbReference>
<comment type="similarity">
    <text evidence="5">Belongs to the DEAD box helicase family.</text>
</comment>
<dbReference type="SMART" id="SM00487">
    <property type="entry name" value="DEXDc"/>
    <property type="match status" value="1"/>
</dbReference>
<dbReference type="InterPro" id="IPR050079">
    <property type="entry name" value="DEAD_box_RNA_helicase"/>
</dbReference>
<dbReference type="GO" id="GO:0005829">
    <property type="term" value="C:cytosol"/>
    <property type="evidence" value="ECO:0007669"/>
    <property type="project" value="TreeGrafter"/>
</dbReference>
<evidence type="ECO:0000313" key="10">
    <source>
        <dbReference type="Proteomes" id="UP000198833"/>
    </source>
</evidence>
<evidence type="ECO:0000256" key="4">
    <source>
        <dbReference type="ARBA" id="ARBA00022840"/>
    </source>
</evidence>
<dbReference type="RefSeq" id="WP_092571759.1">
    <property type="nucleotide sequence ID" value="NZ_FOEN01000006.1"/>
</dbReference>
<dbReference type="SMART" id="SM00490">
    <property type="entry name" value="HELICc"/>
    <property type="match status" value="1"/>
</dbReference>
<feature type="domain" description="Helicase C-terminal" evidence="8">
    <location>
        <begin position="208"/>
        <end position="368"/>
    </location>
</feature>
<dbReference type="PANTHER" id="PTHR47959">
    <property type="entry name" value="ATP-DEPENDENT RNA HELICASE RHLE-RELATED"/>
    <property type="match status" value="1"/>
</dbReference>
<dbReference type="Proteomes" id="UP000198833">
    <property type="component" value="Unassembled WGS sequence"/>
</dbReference>
<proteinExistence type="inferred from homology"/>
<dbReference type="EMBL" id="FOEN01000006">
    <property type="protein sequence ID" value="SEQ16595.1"/>
    <property type="molecule type" value="Genomic_DNA"/>
</dbReference>
<evidence type="ECO:0000313" key="9">
    <source>
        <dbReference type="EMBL" id="SEQ16595.1"/>
    </source>
</evidence>
<evidence type="ECO:0000256" key="3">
    <source>
        <dbReference type="ARBA" id="ARBA00022806"/>
    </source>
</evidence>
<dbReference type="InterPro" id="IPR001650">
    <property type="entry name" value="Helicase_C-like"/>
</dbReference>
<feature type="domain" description="Helicase ATP-binding" evidence="7">
    <location>
        <begin position="30"/>
        <end position="200"/>
    </location>
</feature>
<feature type="compositionally biased region" description="Basic and acidic residues" evidence="6">
    <location>
        <begin position="374"/>
        <end position="383"/>
    </location>
</feature>
<organism evidence="9 10">
    <name type="scientific">Ignavigranum ruoffiae</name>
    <dbReference type="NCBI Taxonomy" id="89093"/>
    <lineage>
        <taxon>Bacteria</taxon>
        <taxon>Bacillati</taxon>
        <taxon>Bacillota</taxon>
        <taxon>Bacilli</taxon>
        <taxon>Lactobacillales</taxon>
        <taxon>Aerococcaceae</taxon>
        <taxon>Ignavigranum</taxon>
    </lineage>
</organism>
<protein>
    <submittedName>
        <fullName evidence="9">Superfamily II DNA and RNA helicase</fullName>
    </submittedName>
</protein>
<dbReference type="CDD" id="cd00268">
    <property type="entry name" value="DEADc"/>
    <property type="match status" value="1"/>
</dbReference>
<dbReference type="InterPro" id="IPR044742">
    <property type="entry name" value="DEAD/DEAH_RhlB"/>
</dbReference>
<evidence type="ECO:0000256" key="6">
    <source>
        <dbReference type="SAM" id="MobiDB-lite"/>
    </source>
</evidence>
<accession>A0A1H9DT30</accession>
<evidence type="ECO:0000256" key="1">
    <source>
        <dbReference type="ARBA" id="ARBA00022741"/>
    </source>
</evidence>
<evidence type="ECO:0000256" key="2">
    <source>
        <dbReference type="ARBA" id="ARBA00022801"/>
    </source>
</evidence>
<keyword evidence="2" id="KW-0378">Hydrolase</keyword>
<dbReference type="PROSITE" id="PS51194">
    <property type="entry name" value="HELICASE_CTER"/>
    <property type="match status" value="1"/>
</dbReference>
<sequence>MERQEKLMAIQERWQEKGYQKMTPIQALARPAILSGQSVYLQAATGSGKTLAYLLPLMQSVEANQQLQLLILAPSQELALQIAKVGRDWADIFGLKIQELVGGVNLKRQMEALKHKAEIMVATPGRLLQILEQSRKIKPHSIKFLVLDEADFLISQEHRADLLELHRRLPLGLQFVLVSATVDQDLLAEFQKETQEIQLIQAQGDTSQVQHHYIICHQRKKFDALRRLAHLPGMKALVFVKHIDEIDRAFDYLSEQGIACLRLYSQLHSTERKAALNQVHQGNFTFLLTTDLASRGLDIAEIPFVIHFDLATDLATYLHRSGRTGRMGQPGQVLSLVNEQEARDLQNILQPAKIDLIESIIYQGQLSRAAINSDPKDKGETDTNKSQPVKKLKRSPRQESAPPAPQKSKRKKERHKDRKNKGKPRKKDKASEG</sequence>
<dbReference type="PROSITE" id="PS51192">
    <property type="entry name" value="HELICASE_ATP_BIND_1"/>
    <property type="match status" value="1"/>
</dbReference>
<keyword evidence="4" id="KW-0067">ATP-binding</keyword>
<dbReference type="GO" id="GO:0003676">
    <property type="term" value="F:nucleic acid binding"/>
    <property type="evidence" value="ECO:0007669"/>
    <property type="project" value="InterPro"/>
</dbReference>
<name>A0A1H9DT30_9LACT</name>
<dbReference type="CDD" id="cd18787">
    <property type="entry name" value="SF2_C_DEAD"/>
    <property type="match status" value="1"/>
</dbReference>
<dbReference type="InterPro" id="IPR011545">
    <property type="entry name" value="DEAD/DEAH_box_helicase_dom"/>
</dbReference>
<dbReference type="Pfam" id="PF00270">
    <property type="entry name" value="DEAD"/>
    <property type="match status" value="1"/>
</dbReference>
<feature type="compositionally biased region" description="Basic residues" evidence="6">
    <location>
        <begin position="407"/>
        <end position="433"/>
    </location>
</feature>
<dbReference type="GO" id="GO:0005524">
    <property type="term" value="F:ATP binding"/>
    <property type="evidence" value="ECO:0007669"/>
    <property type="project" value="UniProtKB-KW"/>
</dbReference>
<feature type="region of interest" description="Disordered" evidence="6">
    <location>
        <begin position="371"/>
        <end position="433"/>
    </location>
</feature>
<dbReference type="GO" id="GO:0003724">
    <property type="term" value="F:RNA helicase activity"/>
    <property type="evidence" value="ECO:0007669"/>
    <property type="project" value="TreeGrafter"/>
</dbReference>
<dbReference type="InterPro" id="IPR027417">
    <property type="entry name" value="P-loop_NTPase"/>
</dbReference>
<gene>
    <name evidence="9" type="ORF">SAMN04488558_1066</name>
</gene>
<evidence type="ECO:0000259" key="7">
    <source>
        <dbReference type="PROSITE" id="PS51192"/>
    </source>
</evidence>
<dbReference type="STRING" id="89093.SAMN04488558_1066"/>
<dbReference type="InterPro" id="IPR014001">
    <property type="entry name" value="Helicase_ATP-bd"/>
</dbReference>
<dbReference type="GO" id="GO:0016787">
    <property type="term" value="F:hydrolase activity"/>
    <property type="evidence" value="ECO:0007669"/>
    <property type="project" value="UniProtKB-KW"/>
</dbReference>